<protein>
    <submittedName>
        <fullName evidence="1">2'-5' RNA ligase family protein</fullName>
    </submittedName>
</protein>
<dbReference type="EMBL" id="JBHUCX010000018">
    <property type="protein sequence ID" value="MFD1674312.1"/>
    <property type="molecule type" value="Genomic_DNA"/>
</dbReference>
<reference evidence="2" key="1">
    <citation type="journal article" date="2019" name="Int. J. Syst. Evol. Microbiol.">
        <title>The Global Catalogue of Microorganisms (GCM) 10K type strain sequencing project: providing services to taxonomists for standard genome sequencing and annotation.</title>
        <authorList>
            <consortium name="The Broad Institute Genomics Platform"/>
            <consortium name="The Broad Institute Genome Sequencing Center for Infectious Disease"/>
            <person name="Wu L."/>
            <person name="Ma J."/>
        </authorList>
    </citation>
    <scope>NUCLEOTIDE SEQUENCE [LARGE SCALE GENOMIC DNA]</scope>
    <source>
        <strain evidence="2">CGMCC 1.12286</strain>
    </source>
</reference>
<sequence length="176" mass="20346">MQFFIGIVPPHDYKQKIIEFQKKWVNNNMWKIVEPHITVKAQGGLGTDLAWLDSIKQVCASFPKFPVSLGQPETFDVAVAYLSVHSDQLRDFHEKLVSAVSPPPEIMKRYMEMDRFIPHLTLGQTHWGLNSEEIVDMKVSALMELAPFPTFTVDFVRVYRQIEKDNYTAYEDIELA</sequence>
<dbReference type="Gene3D" id="3.90.1140.10">
    <property type="entry name" value="Cyclic phosphodiesterase"/>
    <property type="match status" value="1"/>
</dbReference>
<keyword evidence="2" id="KW-1185">Reference proteome</keyword>
<dbReference type="RefSeq" id="WP_377942176.1">
    <property type="nucleotide sequence ID" value="NZ_JBHUCX010000018.1"/>
</dbReference>
<keyword evidence="1" id="KW-0436">Ligase</keyword>
<proteinExistence type="predicted"/>
<dbReference type="Pfam" id="PF13563">
    <property type="entry name" value="2_5_RNA_ligase2"/>
    <property type="match status" value="1"/>
</dbReference>
<dbReference type="GO" id="GO:0016874">
    <property type="term" value="F:ligase activity"/>
    <property type="evidence" value="ECO:0007669"/>
    <property type="project" value="UniProtKB-KW"/>
</dbReference>
<dbReference type="InterPro" id="IPR009097">
    <property type="entry name" value="Cyclic_Pdiesterase"/>
</dbReference>
<dbReference type="Proteomes" id="UP001597079">
    <property type="component" value="Unassembled WGS sequence"/>
</dbReference>
<organism evidence="1 2">
    <name type="scientific">Alicyclobacillus fodiniaquatilis</name>
    <dbReference type="NCBI Taxonomy" id="1661150"/>
    <lineage>
        <taxon>Bacteria</taxon>
        <taxon>Bacillati</taxon>
        <taxon>Bacillota</taxon>
        <taxon>Bacilli</taxon>
        <taxon>Bacillales</taxon>
        <taxon>Alicyclobacillaceae</taxon>
        <taxon>Alicyclobacillus</taxon>
    </lineage>
</organism>
<evidence type="ECO:0000313" key="2">
    <source>
        <dbReference type="Proteomes" id="UP001597079"/>
    </source>
</evidence>
<accession>A0ABW4JDD9</accession>
<gene>
    <name evidence="1" type="ORF">ACFSB2_06275</name>
</gene>
<evidence type="ECO:0000313" key="1">
    <source>
        <dbReference type="EMBL" id="MFD1674312.1"/>
    </source>
</evidence>
<name>A0ABW4JDD9_9BACL</name>
<dbReference type="SUPFAM" id="SSF55144">
    <property type="entry name" value="LigT-like"/>
    <property type="match status" value="1"/>
</dbReference>
<comment type="caution">
    <text evidence="1">The sequence shown here is derived from an EMBL/GenBank/DDBJ whole genome shotgun (WGS) entry which is preliminary data.</text>
</comment>